<dbReference type="GO" id="GO:0008270">
    <property type="term" value="F:zinc ion binding"/>
    <property type="evidence" value="ECO:0007669"/>
    <property type="project" value="UniProtKB-KW"/>
</dbReference>
<dbReference type="FunFam" id="3.30.160.60:FF:000933">
    <property type="entry name" value="zinc finger protein 771"/>
    <property type="match status" value="1"/>
</dbReference>
<evidence type="ECO:0000313" key="15">
    <source>
        <dbReference type="RefSeq" id="XP_020859241.1"/>
    </source>
</evidence>
<dbReference type="InParanoid" id="A0A6P5LT76"/>
<organism evidence="14 15">
    <name type="scientific">Phascolarctos cinereus</name>
    <name type="common">Koala</name>
    <dbReference type="NCBI Taxonomy" id="38626"/>
    <lineage>
        <taxon>Eukaryota</taxon>
        <taxon>Metazoa</taxon>
        <taxon>Chordata</taxon>
        <taxon>Craniata</taxon>
        <taxon>Vertebrata</taxon>
        <taxon>Euteleostomi</taxon>
        <taxon>Mammalia</taxon>
        <taxon>Metatheria</taxon>
        <taxon>Diprotodontia</taxon>
        <taxon>Phascolarctidae</taxon>
        <taxon>Phascolarctos</taxon>
    </lineage>
</organism>
<sequence length="626" mass="68455">MISKLFPIPHSIILKSLLRLGLNFPIDRTGLGCPRGRLRVTDLESHCSHAPCDPAGPAHCSSSHVVLLRRAGESGSVGWLEKGGGRSDLRGPPDGCEGPKRGGEEQAGGHGSDMEYDSTGQCRQLREGVSALLPCRSSWRHHPMKEAGPLDTTPGQKKGSGALEALKAMERALCLGRKDRKCPPGLVRSSSQRAAHCREGTQVLGWCSSLITSPAFLYSSEAEEPKVSPKEEEEQPVAAVEPEREAGSIRGLVHLISDDGVHSTARLVRGRTVAATTRVVAEASGEAPAEEEEAEAEAEEEEESEAALPGSREGLMEGKRFLCVACGKHFKRAWELFSHEVVHKSARPFRCDLCDAAFKRHSDFKSHGLVHSEERPHTCEACGKGFKRASNLREHRRIHTGQRPFPCPACPKRFKSPYELQRHSSQHASARPFACPDCSKAFAAAPALLLHRRQHCEDKPHACGACGKRFTYGHSLRVHERVHTGARPFACPLCAKAFKQSNALTSHRRVHSGERPYPCATCGKAFKQSSYLAVHQRSHTGERPYACSTCGKAFARPSLLVQHGRVHSPAHPFSCRYCPKLFKDVAHRAVHEKVHAGDAPYNFHVCGEAFTHPSSLLQHGKVHSDG</sequence>
<feature type="region of interest" description="Disordered" evidence="12">
    <location>
        <begin position="281"/>
        <end position="311"/>
    </location>
</feature>
<dbReference type="Proteomes" id="UP000515140">
    <property type="component" value="Unplaced"/>
</dbReference>
<evidence type="ECO:0000256" key="7">
    <source>
        <dbReference type="ARBA" id="ARBA00023015"/>
    </source>
</evidence>
<dbReference type="SMART" id="SM00355">
    <property type="entry name" value="ZnF_C2H2"/>
    <property type="match status" value="11"/>
</dbReference>
<feature type="domain" description="C2H2-type" evidence="13">
    <location>
        <begin position="321"/>
        <end position="348"/>
    </location>
</feature>
<dbReference type="Gene3D" id="3.30.160.60">
    <property type="entry name" value="Classic Zinc Finger"/>
    <property type="match status" value="9"/>
</dbReference>
<dbReference type="PANTHER" id="PTHR24404:SF114">
    <property type="entry name" value="KLUMPFUSS, ISOFORM B-RELATED"/>
    <property type="match status" value="1"/>
</dbReference>
<feature type="domain" description="C2H2-type" evidence="13">
    <location>
        <begin position="489"/>
        <end position="516"/>
    </location>
</feature>
<feature type="domain" description="C2H2-type" evidence="13">
    <location>
        <begin position="433"/>
        <end position="460"/>
    </location>
</feature>
<dbReference type="FunFam" id="3.30.160.60:FF:000417">
    <property type="entry name" value="Zinc finger protein"/>
    <property type="match status" value="1"/>
</dbReference>
<evidence type="ECO:0000256" key="1">
    <source>
        <dbReference type="ARBA" id="ARBA00004123"/>
    </source>
</evidence>
<feature type="domain" description="C2H2-type" evidence="13">
    <location>
        <begin position="573"/>
        <end position="600"/>
    </location>
</feature>
<dbReference type="KEGG" id="pcw:110219869"/>
<feature type="domain" description="C2H2-type" evidence="13">
    <location>
        <begin position="517"/>
        <end position="544"/>
    </location>
</feature>
<dbReference type="InterPro" id="IPR050589">
    <property type="entry name" value="Ikaros_C2H2-ZF"/>
</dbReference>
<evidence type="ECO:0000256" key="4">
    <source>
        <dbReference type="ARBA" id="ARBA00022737"/>
    </source>
</evidence>
<feature type="domain" description="C2H2-type" evidence="13">
    <location>
        <begin position="601"/>
        <end position="626"/>
    </location>
</feature>
<evidence type="ECO:0000256" key="9">
    <source>
        <dbReference type="ARBA" id="ARBA00023163"/>
    </source>
</evidence>
<dbReference type="Pfam" id="PF13894">
    <property type="entry name" value="zf-C2H2_4"/>
    <property type="match status" value="1"/>
</dbReference>
<evidence type="ECO:0000256" key="2">
    <source>
        <dbReference type="ARBA" id="ARBA00006991"/>
    </source>
</evidence>
<feature type="compositionally biased region" description="Acidic residues" evidence="12">
    <location>
        <begin position="288"/>
        <end position="305"/>
    </location>
</feature>
<feature type="domain" description="C2H2-type" evidence="13">
    <location>
        <begin position="545"/>
        <end position="572"/>
    </location>
</feature>
<dbReference type="AlphaFoldDB" id="A0A6P5LT76"/>
<dbReference type="PROSITE" id="PS50157">
    <property type="entry name" value="ZINC_FINGER_C2H2_2"/>
    <property type="match status" value="11"/>
</dbReference>
<dbReference type="InterPro" id="IPR036236">
    <property type="entry name" value="Znf_C2H2_sf"/>
</dbReference>
<evidence type="ECO:0000256" key="10">
    <source>
        <dbReference type="ARBA" id="ARBA00023242"/>
    </source>
</evidence>
<proteinExistence type="inferred from homology"/>
<evidence type="ECO:0000256" key="3">
    <source>
        <dbReference type="ARBA" id="ARBA00022723"/>
    </source>
</evidence>
<evidence type="ECO:0000256" key="6">
    <source>
        <dbReference type="ARBA" id="ARBA00022833"/>
    </source>
</evidence>
<comment type="subcellular location">
    <subcellularLocation>
        <location evidence="1">Nucleus</location>
    </subcellularLocation>
</comment>
<feature type="domain" description="C2H2-type" evidence="13">
    <location>
        <begin position="405"/>
        <end position="432"/>
    </location>
</feature>
<keyword evidence="6" id="KW-0862">Zinc</keyword>
<evidence type="ECO:0000256" key="8">
    <source>
        <dbReference type="ARBA" id="ARBA00023125"/>
    </source>
</evidence>
<evidence type="ECO:0000256" key="11">
    <source>
        <dbReference type="PROSITE-ProRule" id="PRU00042"/>
    </source>
</evidence>
<dbReference type="PROSITE" id="PS00028">
    <property type="entry name" value="ZINC_FINGER_C2H2_1"/>
    <property type="match status" value="10"/>
</dbReference>
<keyword evidence="14" id="KW-1185">Reference proteome</keyword>
<dbReference type="PANTHER" id="PTHR24404">
    <property type="entry name" value="ZINC FINGER PROTEIN"/>
    <property type="match status" value="1"/>
</dbReference>
<reference evidence="15" key="1">
    <citation type="submission" date="2025-08" db="UniProtKB">
        <authorList>
            <consortium name="RefSeq"/>
        </authorList>
    </citation>
    <scope>IDENTIFICATION</scope>
    <source>
        <tissue evidence="15">Spleen</tissue>
    </source>
</reference>
<keyword evidence="8" id="KW-0238">DNA-binding</keyword>
<dbReference type="FunFam" id="3.30.160.60:FF:000030">
    <property type="entry name" value="Zinc finger protein 628"/>
    <property type="match status" value="1"/>
</dbReference>
<keyword evidence="10" id="KW-0539">Nucleus</keyword>
<keyword evidence="7" id="KW-0805">Transcription regulation</keyword>
<protein>
    <submittedName>
        <fullName evidence="15">Zinc finger protein 696-like</fullName>
    </submittedName>
</protein>
<feature type="domain" description="C2H2-type" evidence="13">
    <location>
        <begin position="461"/>
        <end position="488"/>
    </location>
</feature>
<evidence type="ECO:0000256" key="12">
    <source>
        <dbReference type="SAM" id="MobiDB-lite"/>
    </source>
</evidence>
<accession>A0A6P5LT76</accession>
<dbReference type="SUPFAM" id="SSF57667">
    <property type="entry name" value="beta-beta-alpha zinc fingers"/>
    <property type="match status" value="6"/>
</dbReference>
<evidence type="ECO:0000259" key="13">
    <source>
        <dbReference type="PROSITE" id="PS50157"/>
    </source>
</evidence>
<dbReference type="GO" id="GO:0005634">
    <property type="term" value="C:nucleus"/>
    <property type="evidence" value="ECO:0007669"/>
    <property type="project" value="UniProtKB-SubCell"/>
</dbReference>
<feature type="compositionally biased region" description="Basic and acidic residues" evidence="12">
    <location>
        <begin position="83"/>
        <end position="104"/>
    </location>
</feature>
<keyword evidence="3" id="KW-0479">Metal-binding</keyword>
<keyword evidence="4" id="KW-0677">Repeat</keyword>
<feature type="domain" description="C2H2-type" evidence="13">
    <location>
        <begin position="349"/>
        <end position="376"/>
    </location>
</feature>
<dbReference type="GO" id="GO:0003700">
    <property type="term" value="F:DNA-binding transcription factor activity"/>
    <property type="evidence" value="ECO:0007669"/>
    <property type="project" value="TreeGrafter"/>
</dbReference>
<evidence type="ECO:0000313" key="14">
    <source>
        <dbReference type="Proteomes" id="UP000515140"/>
    </source>
</evidence>
<dbReference type="GO" id="GO:0000978">
    <property type="term" value="F:RNA polymerase II cis-regulatory region sequence-specific DNA binding"/>
    <property type="evidence" value="ECO:0007669"/>
    <property type="project" value="TreeGrafter"/>
</dbReference>
<dbReference type="InterPro" id="IPR013087">
    <property type="entry name" value="Znf_C2H2_type"/>
</dbReference>
<dbReference type="FunFam" id="3.30.160.60:FF:000185">
    <property type="entry name" value="zinc finger protein 319"/>
    <property type="match status" value="1"/>
</dbReference>
<dbReference type="GeneID" id="110219869"/>
<dbReference type="Pfam" id="PF00096">
    <property type="entry name" value="zf-C2H2"/>
    <property type="match status" value="5"/>
</dbReference>
<comment type="similarity">
    <text evidence="2">Belongs to the krueppel C2H2-type zinc-finger protein family.</text>
</comment>
<keyword evidence="9" id="KW-0804">Transcription</keyword>
<keyword evidence="5 11" id="KW-0863">Zinc-finger</keyword>
<name>A0A6P5LT76_PHACI</name>
<feature type="domain" description="C2H2-type" evidence="13">
    <location>
        <begin position="377"/>
        <end position="404"/>
    </location>
</feature>
<dbReference type="RefSeq" id="XP_020859241.1">
    <property type="nucleotide sequence ID" value="XM_021003582.1"/>
</dbReference>
<gene>
    <name evidence="15" type="primary">LOC110219869</name>
</gene>
<dbReference type="FunFam" id="3.30.160.60:FF:002343">
    <property type="entry name" value="Zinc finger protein 33A"/>
    <property type="match status" value="1"/>
</dbReference>
<evidence type="ECO:0000256" key="5">
    <source>
        <dbReference type="ARBA" id="ARBA00022771"/>
    </source>
</evidence>
<dbReference type="GO" id="GO:0006357">
    <property type="term" value="P:regulation of transcription by RNA polymerase II"/>
    <property type="evidence" value="ECO:0007669"/>
    <property type="project" value="TreeGrafter"/>
</dbReference>
<feature type="region of interest" description="Disordered" evidence="12">
    <location>
        <begin position="78"/>
        <end position="120"/>
    </location>
</feature>